<comment type="caution">
    <text evidence="3">The sequence shown here is derived from an EMBL/GenBank/DDBJ whole genome shotgun (WGS) entry which is preliminary data.</text>
</comment>
<keyword evidence="4" id="KW-1185">Reference proteome</keyword>
<gene>
    <name evidence="3" type="ORF">IV203_022314</name>
</gene>
<feature type="compositionally biased region" description="Polar residues" evidence="2">
    <location>
        <begin position="439"/>
        <end position="461"/>
    </location>
</feature>
<feature type="region of interest" description="Disordered" evidence="2">
    <location>
        <begin position="541"/>
        <end position="582"/>
    </location>
</feature>
<feature type="coiled-coil region" evidence="1">
    <location>
        <begin position="101"/>
        <end position="128"/>
    </location>
</feature>
<evidence type="ECO:0000256" key="1">
    <source>
        <dbReference type="SAM" id="Coils"/>
    </source>
</evidence>
<accession>A0A9K3PEX9</accession>
<feature type="compositionally biased region" description="Basic and acidic residues" evidence="2">
    <location>
        <begin position="351"/>
        <end position="363"/>
    </location>
</feature>
<organism evidence="3 4">
    <name type="scientific">Nitzschia inconspicua</name>
    <dbReference type="NCBI Taxonomy" id="303405"/>
    <lineage>
        <taxon>Eukaryota</taxon>
        <taxon>Sar</taxon>
        <taxon>Stramenopiles</taxon>
        <taxon>Ochrophyta</taxon>
        <taxon>Bacillariophyta</taxon>
        <taxon>Bacillariophyceae</taxon>
        <taxon>Bacillariophycidae</taxon>
        <taxon>Bacillariales</taxon>
        <taxon>Bacillariaceae</taxon>
        <taxon>Nitzschia</taxon>
    </lineage>
</organism>
<feature type="compositionally biased region" description="Acidic residues" evidence="2">
    <location>
        <begin position="332"/>
        <end position="341"/>
    </location>
</feature>
<dbReference type="OrthoDB" id="57226at2759"/>
<proteinExistence type="predicted"/>
<reference evidence="3" key="1">
    <citation type="journal article" date="2021" name="Sci. Rep.">
        <title>Diploid genomic architecture of Nitzschia inconspicua, an elite biomass production diatom.</title>
        <authorList>
            <person name="Oliver A."/>
            <person name="Podell S."/>
            <person name="Pinowska A."/>
            <person name="Traller J.C."/>
            <person name="Smith S.R."/>
            <person name="McClure R."/>
            <person name="Beliaev A."/>
            <person name="Bohutskyi P."/>
            <person name="Hill E.A."/>
            <person name="Rabines A."/>
            <person name="Zheng H."/>
            <person name="Allen L.Z."/>
            <person name="Kuo A."/>
            <person name="Grigoriev I.V."/>
            <person name="Allen A.E."/>
            <person name="Hazlebeck D."/>
            <person name="Allen E.E."/>
        </authorList>
    </citation>
    <scope>NUCLEOTIDE SEQUENCE</scope>
    <source>
        <strain evidence="3">Hildebrandi</strain>
    </source>
</reference>
<evidence type="ECO:0000313" key="4">
    <source>
        <dbReference type="Proteomes" id="UP000693970"/>
    </source>
</evidence>
<keyword evidence="1" id="KW-0175">Coiled coil</keyword>
<dbReference type="Proteomes" id="UP000693970">
    <property type="component" value="Unassembled WGS sequence"/>
</dbReference>
<feature type="compositionally biased region" description="Low complexity" evidence="2">
    <location>
        <begin position="548"/>
        <end position="558"/>
    </location>
</feature>
<feature type="region of interest" description="Disordered" evidence="2">
    <location>
        <begin position="328"/>
        <end position="375"/>
    </location>
</feature>
<feature type="region of interest" description="Disordered" evidence="2">
    <location>
        <begin position="433"/>
        <end position="493"/>
    </location>
</feature>
<reference evidence="3" key="2">
    <citation type="submission" date="2021-04" db="EMBL/GenBank/DDBJ databases">
        <authorList>
            <person name="Podell S."/>
        </authorList>
    </citation>
    <scope>NUCLEOTIDE SEQUENCE</scope>
    <source>
        <strain evidence="3">Hildebrandi</strain>
    </source>
</reference>
<feature type="coiled-coil region" evidence="1">
    <location>
        <begin position="250"/>
        <end position="277"/>
    </location>
</feature>
<name>A0A9K3PEX9_9STRA</name>
<protein>
    <submittedName>
        <fullName evidence="3">Uncharacterized protein</fullName>
    </submittedName>
</protein>
<sequence>MTRSTRNLEELMKTQVVSDSDDTVNRALKMSGELQNLRNENEALKSEKKALESEREQYADRIKSLERELRKPRASDNGREKKLLDDLKCMQKGFGALYDELADIKSERDELQIKLERAKVALASAEVAVANSVPHALPSDAQSPTQEELRLAEQVRSLKVSCDSLFADLDKVKKERDELKAKVDVNAATNETLKRPSAPAPTRSSMLSWMTSSLTNNNNTEINNDNNSDQASFIMKAVERHGSIVSATSSNSLERKLQELEVENLKLKSTIVHLQSQYKEERYKNQQLQQIGFEVVLSPRSAAASSIIRKPIRFMSLQVPLRSSALDRTIDSDDDDNDDISVSDTPSLLADEGRSIRKTESLRKLPSPRRSASLRRIHEYKAKKVPVKLESVITKATTGENDNSVAAPSAIAKCDEDNDNTTASADTTTAGALAAATTEEPSTPSLTASSRTFSTPNSTLETMDRRPQNIQPTLSFNRKLQPTSSFDSKSASRISDAIASSNKIPLKRNNSNKLTWGRSPARDMQHQETQRVLSSHPAYRKVDRNHSGGTITTMTMGGSDRGGPKRTPSLIGMIWGNSSGAD</sequence>
<dbReference type="AlphaFoldDB" id="A0A9K3PEX9"/>
<feature type="compositionally biased region" description="Polar residues" evidence="2">
    <location>
        <begin position="468"/>
        <end position="486"/>
    </location>
</feature>
<dbReference type="EMBL" id="JAGRRH010000023">
    <property type="protein sequence ID" value="KAG7344306.1"/>
    <property type="molecule type" value="Genomic_DNA"/>
</dbReference>
<feature type="coiled-coil region" evidence="1">
    <location>
        <begin position="27"/>
        <end position="68"/>
    </location>
</feature>
<evidence type="ECO:0000256" key="2">
    <source>
        <dbReference type="SAM" id="MobiDB-lite"/>
    </source>
</evidence>
<evidence type="ECO:0000313" key="3">
    <source>
        <dbReference type="EMBL" id="KAG7344306.1"/>
    </source>
</evidence>